<evidence type="ECO:0008006" key="4">
    <source>
        <dbReference type="Google" id="ProtNLM"/>
    </source>
</evidence>
<organism evidence="3">
    <name type="scientific">Perkinsus marinus (strain ATCC 50983 / TXsc)</name>
    <dbReference type="NCBI Taxonomy" id="423536"/>
    <lineage>
        <taxon>Eukaryota</taxon>
        <taxon>Sar</taxon>
        <taxon>Alveolata</taxon>
        <taxon>Perkinsozoa</taxon>
        <taxon>Perkinsea</taxon>
        <taxon>Perkinsida</taxon>
        <taxon>Perkinsidae</taxon>
        <taxon>Perkinsus</taxon>
    </lineage>
</organism>
<dbReference type="RefSeq" id="XP_002782212.1">
    <property type="nucleotide sequence ID" value="XM_002782166.1"/>
</dbReference>
<dbReference type="InParanoid" id="C5KNJ2"/>
<evidence type="ECO:0000313" key="3">
    <source>
        <dbReference type="Proteomes" id="UP000007800"/>
    </source>
</evidence>
<keyword evidence="3" id="KW-1185">Reference proteome</keyword>
<reference evidence="2 3" key="1">
    <citation type="submission" date="2008-07" db="EMBL/GenBank/DDBJ databases">
        <authorList>
            <person name="El-Sayed N."/>
            <person name="Caler E."/>
            <person name="Inman J."/>
            <person name="Amedeo P."/>
            <person name="Hass B."/>
            <person name="Wortman J."/>
        </authorList>
    </citation>
    <scope>NUCLEOTIDE SEQUENCE [LARGE SCALE GENOMIC DNA]</scope>
    <source>
        <strain evidence="3">ATCC 50983 / TXsc</strain>
    </source>
</reference>
<gene>
    <name evidence="2" type="ORF">Pmar_PMAR022540</name>
</gene>
<protein>
    <recommendedName>
        <fullName evidence="4">PB1 domain-containing protein</fullName>
    </recommendedName>
</protein>
<evidence type="ECO:0000313" key="2">
    <source>
        <dbReference type="EMBL" id="EER14007.1"/>
    </source>
</evidence>
<dbReference type="SUPFAM" id="SSF54277">
    <property type="entry name" value="CAD &amp; PB1 domains"/>
    <property type="match status" value="1"/>
</dbReference>
<accession>C5KNJ2</accession>
<dbReference type="GeneID" id="9059799"/>
<dbReference type="EMBL" id="GG674604">
    <property type="protein sequence ID" value="EER14007.1"/>
    <property type="molecule type" value="Genomic_DNA"/>
</dbReference>
<proteinExistence type="predicted"/>
<evidence type="ECO:0000256" key="1">
    <source>
        <dbReference type="SAM" id="MobiDB-lite"/>
    </source>
</evidence>
<feature type="compositionally biased region" description="Polar residues" evidence="1">
    <location>
        <begin position="146"/>
        <end position="171"/>
    </location>
</feature>
<dbReference type="OrthoDB" id="468630at2759"/>
<dbReference type="Proteomes" id="UP000007800">
    <property type="component" value="Unassembled WGS sequence"/>
</dbReference>
<name>C5KNJ2_PERM5</name>
<feature type="region of interest" description="Disordered" evidence="1">
    <location>
        <begin position="140"/>
        <end position="171"/>
    </location>
</feature>
<dbReference type="AlphaFoldDB" id="C5KNJ2"/>
<sequence>MPVFIKLKYGSEVFRWRLFYVPALADVKRCLYEKWPQLRAEVVNIYYVDDDGDKCHLTEGSFFDAWEIAKHRVEGTDRTPTLKFSVELQTAVEAPLVLPSEPQQAAVPCLLVPLSLLKELKIDAFRDGWMCSDQGGDHAMGASVESEGSLNDNESVSSGWQEVSRQNEAAQ</sequence>